<accession>A0A0P1ABY6</accession>
<dbReference type="AlphaFoldDB" id="A0A0P1ABY6"/>
<reference evidence="2" key="1">
    <citation type="submission" date="2014-09" db="EMBL/GenBank/DDBJ databases">
        <authorList>
            <person name="Sharma Rahul"/>
            <person name="Thines Marco"/>
        </authorList>
    </citation>
    <scope>NUCLEOTIDE SEQUENCE [LARGE SCALE GENOMIC DNA]</scope>
</reference>
<name>A0A0P1ABY6_PLAHL</name>
<evidence type="ECO:0000313" key="1">
    <source>
        <dbReference type="EMBL" id="CEG38311.1"/>
    </source>
</evidence>
<sequence>MLLTSRHEYTFFKELAKYELNNTVMMDGSGNDESYSSKLKCLYEAKGGLVG</sequence>
<dbReference type="Proteomes" id="UP000054928">
    <property type="component" value="Unassembled WGS sequence"/>
</dbReference>
<dbReference type="GeneID" id="36403447"/>
<organism evidence="1 2">
    <name type="scientific">Plasmopara halstedii</name>
    <name type="common">Downy mildew of sunflower</name>
    <dbReference type="NCBI Taxonomy" id="4781"/>
    <lineage>
        <taxon>Eukaryota</taxon>
        <taxon>Sar</taxon>
        <taxon>Stramenopiles</taxon>
        <taxon>Oomycota</taxon>
        <taxon>Peronosporomycetes</taxon>
        <taxon>Peronosporales</taxon>
        <taxon>Peronosporaceae</taxon>
        <taxon>Plasmopara</taxon>
    </lineage>
</organism>
<protein>
    <submittedName>
        <fullName evidence="1">Uncharacterized protein</fullName>
    </submittedName>
</protein>
<proteinExistence type="predicted"/>
<evidence type="ECO:0000313" key="2">
    <source>
        <dbReference type="Proteomes" id="UP000054928"/>
    </source>
</evidence>
<dbReference type="RefSeq" id="XP_024574680.1">
    <property type="nucleotide sequence ID" value="XM_024723733.1"/>
</dbReference>
<dbReference type="EMBL" id="CCYD01000321">
    <property type="protein sequence ID" value="CEG38311.1"/>
    <property type="molecule type" value="Genomic_DNA"/>
</dbReference>
<keyword evidence="2" id="KW-1185">Reference proteome</keyword>